<evidence type="ECO:0000256" key="2">
    <source>
        <dbReference type="SAM" id="SignalP"/>
    </source>
</evidence>
<dbReference type="InterPro" id="IPR011641">
    <property type="entry name" value="Tyr-kin_ephrin_A/B_rcpt-like"/>
</dbReference>
<dbReference type="SMART" id="SM01411">
    <property type="entry name" value="Ephrin_rec_like"/>
    <property type="match status" value="6"/>
</dbReference>
<keyword evidence="5" id="KW-1185">Reference proteome</keyword>
<evidence type="ECO:0000313" key="4">
    <source>
        <dbReference type="EMBL" id="GMI22617.1"/>
    </source>
</evidence>
<feature type="signal peptide" evidence="2">
    <location>
        <begin position="1"/>
        <end position="32"/>
    </location>
</feature>
<feature type="transmembrane region" description="Helical" evidence="1">
    <location>
        <begin position="1558"/>
        <end position="1578"/>
    </location>
</feature>
<feature type="transmembrane region" description="Helical" evidence="1">
    <location>
        <begin position="1533"/>
        <end position="1551"/>
    </location>
</feature>
<feature type="transmembrane region" description="Helical" evidence="1">
    <location>
        <begin position="1012"/>
        <end position="1035"/>
    </location>
</feature>
<feature type="transmembrane region" description="Helical" evidence="1">
    <location>
        <begin position="2325"/>
        <end position="2345"/>
    </location>
</feature>
<keyword evidence="2" id="KW-0732">Signal</keyword>
<dbReference type="PANTHER" id="PTHR46967:SF1">
    <property type="entry name" value="KERATIN-ASSOCIATED PROTEIN 16-1-LIKE"/>
    <property type="match status" value="1"/>
</dbReference>
<feature type="transmembrane region" description="Helical" evidence="1">
    <location>
        <begin position="1085"/>
        <end position="1106"/>
    </location>
</feature>
<dbReference type="Pfam" id="PF07699">
    <property type="entry name" value="Ephrin_rec_like"/>
    <property type="match status" value="3"/>
</dbReference>
<keyword evidence="1" id="KW-1133">Transmembrane helix</keyword>
<protein>
    <recommendedName>
        <fullName evidence="3">Tyrosine-protein kinase ephrin type A/B receptor-like domain-containing protein</fullName>
    </recommendedName>
</protein>
<feature type="transmembrane region" description="Helical" evidence="1">
    <location>
        <begin position="2366"/>
        <end position="2387"/>
    </location>
</feature>
<name>A0ABQ6MAR2_9STRA</name>
<feature type="transmembrane region" description="Helical" evidence="1">
    <location>
        <begin position="2549"/>
        <end position="2568"/>
    </location>
</feature>
<feature type="transmembrane region" description="Helical" evidence="1">
    <location>
        <begin position="1155"/>
        <end position="1178"/>
    </location>
</feature>
<feature type="chain" id="PRO_5045277556" description="Tyrosine-protein kinase ephrin type A/B receptor-like domain-containing protein" evidence="2">
    <location>
        <begin position="33"/>
        <end position="2574"/>
    </location>
</feature>
<feature type="transmembrane region" description="Helical" evidence="1">
    <location>
        <begin position="2424"/>
        <end position="2442"/>
    </location>
</feature>
<comment type="caution">
    <text evidence="4">The sequence shown here is derived from an EMBL/GenBank/DDBJ whole genome shotgun (WGS) entry which is preliminary data.</text>
</comment>
<dbReference type="SUPFAM" id="SSF57184">
    <property type="entry name" value="Growth factor receptor domain"/>
    <property type="match status" value="2"/>
</dbReference>
<keyword evidence="1" id="KW-0812">Transmembrane</keyword>
<evidence type="ECO:0000256" key="1">
    <source>
        <dbReference type="SAM" id="Phobius"/>
    </source>
</evidence>
<keyword evidence="1" id="KW-0472">Membrane</keyword>
<gene>
    <name evidence="4" type="ORF">TeGR_g13788</name>
</gene>
<dbReference type="EMBL" id="BRYB01001299">
    <property type="protein sequence ID" value="GMI22617.1"/>
    <property type="molecule type" value="Genomic_DNA"/>
</dbReference>
<feature type="transmembrane region" description="Helical" evidence="1">
    <location>
        <begin position="2516"/>
        <end position="2537"/>
    </location>
</feature>
<evidence type="ECO:0000313" key="5">
    <source>
        <dbReference type="Proteomes" id="UP001165060"/>
    </source>
</evidence>
<feature type="domain" description="Tyrosine-protein kinase ephrin type A/B receptor-like" evidence="3">
    <location>
        <begin position="504"/>
        <end position="544"/>
    </location>
</feature>
<sequence length="2574" mass="282165">MRSPRPPRPPLLLLSLLLSLQISLLLPLLASSLSCSDPSNPLPSLSSFETLSGFSHSCRFIPREADSSPDPAFTATVAGRTTLSWLAVPSFVYPASSASPSTCGHACRSYVRQSTYNSNDMPISTLKFGVAIVDSYLLCHCSSESTDDGAEVGGYFTESPPGSHVLGYGGVATRFPYVNSTGACGSPCPDGTSTCPSSPGEFSLYGGPAEYYFGVGTDEADTCAQCSFAGLAGLYPEMAAAWSAAGPLETDKQSLPYPSWMLTMLRLFVAKYNGRADYTTYVDGSSYDSDAHAEMGSFAYTGVEVTEDTDNNGLQRSRCAPCPAGYEGNALDGGETCSACPAGQARQDYSDRKFKGYPLISWDYQPPTSCSVCKDYEFTATPASAECDECPRGYTYDGKDGGRSECTTDRTECSAGSFCRENIEITCLDGTFQPSTGSGSCLPCPQGTSTSRGAVSPGECTQCSAGEFQSTVSRTGNEICTDLPSPQCLAYPYTSVEADKILVQTCNACNTGFYQSTTGSTSCDMCPGGKSTDMQTGSTDDSSCVPCLPGSYMDPTGVNPEPWKDSKPCLSCTDGKYNPNSGASTCAACPAGYTTPSQGSTSPNHCIMCAAGKYERSNRCVDCHLGAWNPDPGTPAITYESEIEIEREGEHSIATSGCSLCPSGTYQNATDVALGCQPCPAGSMCCWSYDQYVSEETLTLIPQCYEPTTTDKAVGANLETCPVGRWGAEGDSCSNRCAPGTYSVTEGATSIDVCLPCPEGYYCPGENAQTAPNGGVDIIYAGKIQCPAGSYCEANAPAPTLCLPGSSTAGGKGKTHKKDCVNCLNGTAAELEGSGDCDDCLSGTIELNLHHIIRLKIYSTFAQLLCLVMYVEVPWPPLVRKFSQIFYALSFNIEVAHPECSVELDFYDKLKMVVLTPIGMALLLVLLSKFLKWQCNRYDKLNDIGRVRFYRKKWKLLRQVMVIFVTSVYTPVCYYSLRTFETCVKAEGGALVMPGDTRIVCTGPEYELHTTFSWMALIAFGVGIPVAIVCLVGYLKRRHLLNSGDTLLRYGALYEWYNDKYSWFEAVSLARKGLMLLPVTLISNSLYQAVGMMVVTVLYALVIIGLKPFIRFPLTLRVVNYEVDFYNFLEATTALATGFDLLLGTLASLDSTREAASAIGVTFILVNTIVVVIAVSSFEAGLRRSKKKGKPAAAAADGDEPTTGLEGVIDAMARPVLARDMRRAQMGSMRQLGSQKILEENMGVVSLTSKFKDIISEADAETQEFAERWEEEYVMMLESKAECNYGDADAVKRQLIKTREKLAEECRVIVRNRQVLASQCDDDELRADAEEKSKQAEELLTHVLKTWVDSQEERLTEELNAMKDEHSKWLIEFHARIETTFKQEAFQEGKTQSGQDITAKSALARLHARQDKDRKLSSGYDGLLGKILLDNDEEKMKLVDKTEELMFAACASNDFRVAYFLEENMKRVVMQHEDDADAIAYRRSPTKQGRGEIMLRVRQKKVRRYLPDVAILSILMGTFLLIVASQIQMTVPFVAWCGIIQFLTGVVSVMAANNYRHWTTYVIGLMCVAQLICTYFAYCDCFRLSMFRSMYTIPAEWRDSDVYKEGYAEWWLATGMLTGPLGTSGLGGQISTFVKDEYFIQQCTGSIDTGCMEKHGGQASDVAAGPVYAEATPTMPTPFDYSCSETNNIIVSQDDEEAEYTWGWTLEGSNEAADVIQNVNLPTNGEEYLEQYKVSHMYGQCGGCSRSPNEVNRPLKFDVALWEKTKQPTPAYPTLHNCFTEMFMKPVRKDGVIEGYEFLDVGVPGFPPTQYDDYKDEYFSGKRQFWNDESGHCRSAPQPFFDRQTEADKVRPLAFGSVYDVEALAEVHGDKAHHKHRSLFVEGISHCSSCREGFELVPLQKVNLLNPECVGAKECKADPHLQQATGVCVRSFNAVGDAAIEDLKSEVLLAFGDDGFMDTAHKEGGAGAGGGGGEGGGGGGVEVAGAPKVSLERLETLWVVSCGLLMFSMYIAIMTLYLAGFATPNILVGLRGKTFKSTDEAIRFDKVKISTLMSFATFVLLFLAPTNIWAPEAQSSSTSNVQTKEYDWGYNAYGNVYTSLVQFLNPSLADGSVFVSQANVKDDDGTPFCDSDTECKHPLATFLKINLDKSDYSPNYCEDLRKLKDRPKQTDGNNQFQAGDNPSFCAVDDKMPKEEFDRIRAITSYNNAGPSFDRQNGADASDTQRGFSCDVVEIPTAPGVTLHDCRSSYFGKDGSVYPSFWSSNRLFALWAEPETDIQYMQSIPNSMGVLWSFSLGMGGRVDFTSKSKYMNIVVPLVVAHQIVRFLRVVASKVGMAGINFLEWLMIKCWRSGAERDTWKWLGVRRLLCLLVVLTISTMGHFAVNAMVTEDTKEGQEACGVAKDENGNTAPDCSYAGQSTENNEILAFPFFFIFFCMTWVVTSQLGKTLSMLMEVSFVVFYWGMMWLAVMFPWGGQLPLLVLSGITTSNWTSENELAAHNAAASNVARSYISWEYQMHFLILCTSLFLTTTALLITKVMWFKSRAAENKLLLRVWKVACCCCCCCWWLVGKASMV</sequence>
<dbReference type="PANTHER" id="PTHR46967">
    <property type="entry name" value="INSULIN-LIKE GROWTH FACTOR BINDING PROTEIN,N-TERMINAL"/>
    <property type="match status" value="1"/>
</dbReference>
<reference evidence="4 5" key="1">
    <citation type="journal article" date="2023" name="Commun. Biol.">
        <title>Genome analysis of Parmales, the sister group of diatoms, reveals the evolutionary specialization of diatoms from phago-mixotrophs to photoautotrophs.</title>
        <authorList>
            <person name="Ban H."/>
            <person name="Sato S."/>
            <person name="Yoshikawa S."/>
            <person name="Yamada K."/>
            <person name="Nakamura Y."/>
            <person name="Ichinomiya M."/>
            <person name="Sato N."/>
            <person name="Blanc-Mathieu R."/>
            <person name="Endo H."/>
            <person name="Kuwata A."/>
            <person name="Ogata H."/>
        </authorList>
    </citation>
    <scope>NUCLEOTIDE SEQUENCE [LARGE SCALE GENOMIC DNA]</scope>
</reference>
<feature type="transmembrane region" description="Helical" evidence="1">
    <location>
        <begin position="1997"/>
        <end position="2028"/>
    </location>
</feature>
<dbReference type="Gene3D" id="2.10.50.10">
    <property type="entry name" value="Tumor Necrosis Factor Receptor, subunit A, domain 2"/>
    <property type="match status" value="4"/>
</dbReference>
<accession>A0ABQ6MAR2</accession>
<feature type="domain" description="Tyrosine-protein kinase ephrin type A/B receptor-like" evidence="3">
    <location>
        <begin position="425"/>
        <end position="460"/>
    </location>
</feature>
<dbReference type="InterPro" id="IPR009030">
    <property type="entry name" value="Growth_fac_rcpt_cys_sf"/>
</dbReference>
<feature type="transmembrane region" description="Helical" evidence="1">
    <location>
        <begin position="912"/>
        <end position="931"/>
    </location>
</feature>
<dbReference type="PROSITE" id="PS51257">
    <property type="entry name" value="PROKAR_LIPOPROTEIN"/>
    <property type="match status" value="1"/>
</dbReference>
<feature type="transmembrane region" description="Helical" evidence="1">
    <location>
        <begin position="2454"/>
        <end position="2472"/>
    </location>
</feature>
<feature type="domain" description="Tyrosine-protein kinase ephrin type A/B receptor-like" evidence="3">
    <location>
        <begin position="566"/>
        <end position="606"/>
    </location>
</feature>
<feature type="transmembrane region" description="Helical" evidence="1">
    <location>
        <begin position="2049"/>
        <end position="2070"/>
    </location>
</feature>
<feature type="transmembrane region" description="Helical" evidence="1">
    <location>
        <begin position="1505"/>
        <end position="1527"/>
    </location>
</feature>
<evidence type="ECO:0000259" key="3">
    <source>
        <dbReference type="Pfam" id="PF07699"/>
    </source>
</evidence>
<organism evidence="4 5">
    <name type="scientific">Tetraparma gracilis</name>
    <dbReference type="NCBI Taxonomy" id="2962635"/>
    <lineage>
        <taxon>Eukaryota</taxon>
        <taxon>Sar</taxon>
        <taxon>Stramenopiles</taxon>
        <taxon>Ochrophyta</taxon>
        <taxon>Bolidophyceae</taxon>
        <taxon>Parmales</taxon>
        <taxon>Triparmaceae</taxon>
        <taxon>Tetraparma</taxon>
    </lineage>
</organism>
<dbReference type="Proteomes" id="UP001165060">
    <property type="component" value="Unassembled WGS sequence"/>
</dbReference>
<proteinExistence type="predicted"/>
<feature type="transmembrane region" description="Helical" evidence="1">
    <location>
        <begin position="956"/>
        <end position="977"/>
    </location>
</feature>